<comment type="caution">
    <text evidence="2">The sequence shown here is derived from an EMBL/GenBank/DDBJ whole genome shotgun (WGS) entry which is preliminary data.</text>
</comment>
<reference evidence="2 3" key="1">
    <citation type="journal article" date="2014" name="Int. J. Syst. Evol. Microbiol.">
        <title>Complete genome sequence of Corynebacterium casei LMG S-19264T (=DSM 44701T), isolated from a smear-ripened cheese.</title>
        <authorList>
            <consortium name="US DOE Joint Genome Institute (JGI-PGF)"/>
            <person name="Walter F."/>
            <person name="Albersmeier A."/>
            <person name="Kalinowski J."/>
            <person name="Ruckert C."/>
        </authorList>
    </citation>
    <scope>NUCLEOTIDE SEQUENCE [LARGE SCALE GENOMIC DNA]</scope>
    <source>
        <strain evidence="2 3">CGMCC 4.7111</strain>
    </source>
</reference>
<proteinExistence type="predicted"/>
<sequence length="106" mass="11423">MAGRAPKRDTRPCASFVTHDGSGEGAFATRRIEVRTVDRADWVTSAEGCATSAGTRRNLHVYVTDDMADSALLGGLVRLRTAREARQVAYGRTRPTPVCSDGRTPS</sequence>
<gene>
    <name evidence="2" type="ORF">GCM10011579_055500</name>
</gene>
<feature type="region of interest" description="Disordered" evidence="1">
    <location>
        <begin position="1"/>
        <end position="20"/>
    </location>
</feature>
<accession>A0A918D7A5</accession>
<evidence type="ECO:0000256" key="1">
    <source>
        <dbReference type="SAM" id="MobiDB-lite"/>
    </source>
</evidence>
<dbReference type="EMBL" id="BMMM01000011">
    <property type="protein sequence ID" value="GGN75441.1"/>
    <property type="molecule type" value="Genomic_DNA"/>
</dbReference>
<protein>
    <submittedName>
        <fullName evidence="2">Uncharacterized protein</fullName>
    </submittedName>
</protein>
<evidence type="ECO:0000313" key="2">
    <source>
        <dbReference type="EMBL" id="GGN75441.1"/>
    </source>
</evidence>
<dbReference type="AlphaFoldDB" id="A0A918D7A5"/>
<feature type="compositionally biased region" description="Basic and acidic residues" evidence="1">
    <location>
        <begin position="1"/>
        <end position="11"/>
    </location>
</feature>
<evidence type="ECO:0000313" key="3">
    <source>
        <dbReference type="Proteomes" id="UP000600365"/>
    </source>
</evidence>
<organism evidence="2 3">
    <name type="scientific">Streptomyces albiflavescens</name>
    <dbReference type="NCBI Taxonomy" id="1623582"/>
    <lineage>
        <taxon>Bacteria</taxon>
        <taxon>Bacillati</taxon>
        <taxon>Actinomycetota</taxon>
        <taxon>Actinomycetes</taxon>
        <taxon>Kitasatosporales</taxon>
        <taxon>Streptomycetaceae</taxon>
        <taxon>Streptomyces</taxon>
    </lineage>
</organism>
<dbReference type="Proteomes" id="UP000600365">
    <property type="component" value="Unassembled WGS sequence"/>
</dbReference>
<name>A0A918D7A5_9ACTN</name>
<keyword evidence="3" id="KW-1185">Reference proteome</keyword>